<evidence type="ECO:0000313" key="1">
    <source>
        <dbReference type="EMBL" id="CAG8521879.1"/>
    </source>
</evidence>
<keyword evidence="2" id="KW-1185">Reference proteome</keyword>
<dbReference type="Proteomes" id="UP000789759">
    <property type="component" value="Unassembled WGS sequence"/>
</dbReference>
<protein>
    <submittedName>
        <fullName evidence="1">17744_t:CDS:1</fullName>
    </submittedName>
</protein>
<accession>A0A9N9AA33</accession>
<evidence type="ECO:0000313" key="2">
    <source>
        <dbReference type="Proteomes" id="UP000789759"/>
    </source>
</evidence>
<gene>
    <name evidence="1" type="ORF">CPELLU_LOCUS3425</name>
</gene>
<sequence length="107" mass="12396">MSDDLTVKRVIKLVLTKVCTQMNLNEKDSEELIEHISNNLSPEQNTYFTNLTAELNSHRWRNDYNIEDIILDGCDFSTGLTEMIKEYIDKIKNYDSSNVFIRGGSFP</sequence>
<dbReference type="AlphaFoldDB" id="A0A9N9AA33"/>
<comment type="caution">
    <text evidence="1">The sequence shown here is derived from an EMBL/GenBank/DDBJ whole genome shotgun (WGS) entry which is preliminary data.</text>
</comment>
<dbReference type="EMBL" id="CAJVQA010001668">
    <property type="protein sequence ID" value="CAG8521879.1"/>
    <property type="molecule type" value="Genomic_DNA"/>
</dbReference>
<name>A0A9N9AA33_9GLOM</name>
<reference evidence="1" key="1">
    <citation type="submission" date="2021-06" db="EMBL/GenBank/DDBJ databases">
        <authorList>
            <person name="Kallberg Y."/>
            <person name="Tangrot J."/>
            <person name="Rosling A."/>
        </authorList>
    </citation>
    <scope>NUCLEOTIDE SEQUENCE</scope>
    <source>
        <strain evidence="1">FL966</strain>
    </source>
</reference>
<organism evidence="1 2">
    <name type="scientific">Cetraspora pellucida</name>
    <dbReference type="NCBI Taxonomy" id="1433469"/>
    <lineage>
        <taxon>Eukaryota</taxon>
        <taxon>Fungi</taxon>
        <taxon>Fungi incertae sedis</taxon>
        <taxon>Mucoromycota</taxon>
        <taxon>Glomeromycotina</taxon>
        <taxon>Glomeromycetes</taxon>
        <taxon>Diversisporales</taxon>
        <taxon>Gigasporaceae</taxon>
        <taxon>Cetraspora</taxon>
    </lineage>
</organism>
<proteinExistence type="predicted"/>
<dbReference type="OrthoDB" id="2386953at2759"/>